<feature type="non-terminal residue" evidence="4">
    <location>
        <position position="95"/>
    </location>
</feature>
<feature type="domain" description="Integrase DNA-binding" evidence="3">
    <location>
        <begin position="5"/>
        <end position="93"/>
    </location>
</feature>
<keyword evidence="2" id="KW-0229">DNA integration</keyword>
<dbReference type="AlphaFoldDB" id="A0A382S8M2"/>
<accession>A0A382S8M2</accession>
<evidence type="ECO:0000256" key="1">
    <source>
        <dbReference type="ARBA" id="ARBA00008857"/>
    </source>
</evidence>
<dbReference type="InterPro" id="IPR025166">
    <property type="entry name" value="Integrase_DNA_bind_dom"/>
</dbReference>
<name>A0A382S8M2_9ZZZZ</name>
<dbReference type="Pfam" id="PF13356">
    <property type="entry name" value="Arm-DNA-bind_3"/>
    <property type="match status" value="1"/>
</dbReference>
<sequence length="95" mass="10820">MAKRFTDSKIQSLKPTNKRAILFEDGGRGFGIRIEPSGRKSFFLEYRFGKGKERRNRVLTIGKYPRVSLTEARSIASQSLSQIEQDIDPATQKLT</sequence>
<comment type="similarity">
    <text evidence="1">Belongs to the 'phage' integrase family.</text>
</comment>
<evidence type="ECO:0000256" key="2">
    <source>
        <dbReference type="ARBA" id="ARBA00022908"/>
    </source>
</evidence>
<dbReference type="GO" id="GO:0015074">
    <property type="term" value="P:DNA integration"/>
    <property type="evidence" value="ECO:0007669"/>
    <property type="project" value="UniProtKB-KW"/>
</dbReference>
<dbReference type="InterPro" id="IPR038488">
    <property type="entry name" value="Integrase_DNA-bd_sf"/>
</dbReference>
<reference evidence="4" key="1">
    <citation type="submission" date="2018-05" db="EMBL/GenBank/DDBJ databases">
        <authorList>
            <person name="Lanie J.A."/>
            <person name="Ng W.-L."/>
            <person name="Kazmierczak K.M."/>
            <person name="Andrzejewski T.M."/>
            <person name="Davidsen T.M."/>
            <person name="Wayne K.J."/>
            <person name="Tettelin H."/>
            <person name="Glass J.I."/>
            <person name="Rusch D."/>
            <person name="Podicherti R."/>
            <person name="Tsui H.-C.T."/>
            <person name="Winkler M.E."/>
        </authorList>
    </citation>
    <scope>NUCLEOTIDE SEQUENCE</scope>
</reference>
<evidence type="ECO:0000313" key="4">
    <source>
        <dbReference type="EMBL" id="SVD06246.1"/>
    </source>
</evidence>
<protein>
    <recommendedName>
        <fullName evidence="3">Integrase DNA-binding domain-containing protein</fullName>
    </recommendedName>
</protein>
<organism evidence="4">
    <name type="scientific">marine metagenome</name>
    <dbReference type="NCBI Taxonomy" id="408172"/>
    <lineage>
        <taxon>unclassified sequences</taxon>
        <taxon>metagenomes</taxon>
        <taxon>ecological metagenomes</taxon>
    </lineage>
</organism>
<gene>
    <name evidence="4" type="ORF">METZ01_LOCUS359100</name>
</gene>
<dbReference type="Gene3D" id="3.30.160.390">
    <property type="entry name" value="Integrase, DNA-binding domain"/>
    <property type="match status" value="1"/>
</dbReference>
<dbReference type="PANTHER" id="PTHR30629">
    <property type="entry name" value="PROPHAGE INTEGRASE"/>
    <property type="match status" value="1"/>
</dbReference>
<dbReference type="EMBL" id="UINC01127246">
    <property type="protein sequence ID" value="SVD06246.1"/>
    <property type="molecule type" value="Genomic_DNA"/>
</dbReference>
<proteinExistence type="inferred from homology"/>
<dbReference type="InterPro" id="IPR050808">
    <property type="entry name" value="Phage_Integrase"/>
</dbReference>
<dbReference type="PANTHER" id="PTHR30629:SF2">
    <property type="entry name" value="PROPHAGE INTEGRASE INTS-RELATED"/>
    <property type="match status" value="1"/>
</dbReference>
<evidence type="ECO:0000259" key="3">
    <source>
        <dbReference type="Pfam" id="PF13356"/>
    </source>
</evidence>